<feature type="binding site" evidence="4">
    <location>
        <begin position="96"/>
        <end position="100"/>
    </location>
    <ligand>
        <name>AMP</name>
        <dbReference type="ChEBI" id="CHEBI:456215"/>
    </ligand>
</feature>
<evidence type="ECO:0000256" key="5">
    <source>
        <dbReference type="PIRSR" id="PIRSR623088-3"/>
    </source>
</evidence>
<evidence type="ECO:0000256" key="3">
    <source>
        <dbReference type="PIRSR" id="PIRSR623088-1"/>
    </source>
</evidence>
<feature type="binding site" evidence="5">
    <location>
        <position position="135"/>
    </location>
    <ligand>
        <name>Zn(2+)</name>
        <dbReference type="ChEBI" id="CHEBI:29105"/>
        <label>2</label>
    </ligand>
</feature>
<keyword evidence="1 5" id="KW-0479">Metal-binding</keyword>
<feature type="binding site" evidence="4">
    <location>
        <position position="303"/>
    </location>
    <ligand>
        <name>AMP</name>
        <dbReference type="ChEBI" id="CHEBI:456215"/>
    </ligand>
</feature>
<evidence type="ECO:0000256" key="2">
    <source>
        <dbReference type="ARBA" id="ARBA00022801"/>
    </source>
</evidence>
<dbReference type="EMBL" id="CAUJNA010000890">
    <property type="protein sequence ID" value="CAJ1382317.1"/>
    <property type="molecule type" value="Genomic_DNA"/>
</dbReference>
<evidence type="ECO:0000256" key="1">
    <source>
        <dbReference type="ARBA" id="ARBA00022723"/>
    </source>
</evidence>
<dbReference type="Gene3D" id="1.10.1300.10">
    <property type="entry name" value="3'5'-cyclic nucleotide phosphodiesterase, catalytic domain"/>
    <property type="match status" value="1"/>
</dbReference>
<dbReference type="PANTHER" id="PTHR11347">
    <property type="entry name" value="CYCLIC NUCLEOTIDE PHOSPHODIESTERASE"/>
    <property type="match status" value="1"/>
</dbReference>
<feature type="binding site" evidence="5">
    <location>
        <position position="253"/>
    </location>
    <ligand>
        <name>Zn(2+)</name>
        <dbReference type="ChEBI" id="CHEBI:29105"/>
        <label>1</label>
    </ligand>
</feature>
<feature type="binding site" evidence="4">
    <location>
        <position position="253"/>
    </location>
    <ligand>
        <name>AMP</name>
        <dbReference type="ChEBI" id="CHEBI:456215"/>
    </ligand>
</feature>
<dbReference type="GO" id="GO:0004114">
    <property type="term" value="F:3',5'-cyclic-nucleotide phosphodiesterase activity"/>
    <property type="evidence" value="ECO:0007669"/>
    <property type="project" value="InterPro"/>
</dbReference>
<keyword evidence="9" id="KW-1185">Reference proteome</keyword>
<feature type="region of interest" description="Disordered" evidence="6">
    <location>
        <begin position="409"/>
        <end position="434"/>
    </location>
</feature>
<dbReference type="Proteomes" id="UP001178507">
    <property type="component" value="Unassembled WGS sequence"/>
</dbReference>
<feature type="binding site" evidence="5">
    <location>
        <position position="135"/>
    </location>
    <ligand>
        <name>Zn(2+)</name>
        <dbReference type="ChEBI" id="CHEBI:29105"/>
        <label>1</label>
    </ligand>
</feature>
<reference evidence="8" key="1">
    <citation type="submission" date="2023-08" db="EMBL/GenBank/DDBJ databases">
        <authorList>
            <person name="Chen Y."/>
            <person name="Shah S."/>
            <person name="Dougan E. K."/>
            <person name="Thang M."/>
            <person name="Chan C."/>
        </authorList>
    </citation>
    <scope>NUCLEOTIDE SEQUENCE</scope>
</reference>
<dbReference type="InterPro" id="IPR002073">
    <property type="entry name" value="PDEase_catalytic_dom"/>
</dbReference>
<evidence type="ECO:0000256" key="4">
    <source>
        <dbReference type="PIRSR" id="PIRSR623088-2"/>
    </source>
</evidence>
<protein>
    <recommendedName>
        <fullName evidence="7">PDEase domain-containing protein</fullName>
    </recommendedName>
</protein>
<dbReference type="PROSITE" id="PS51845">
    <property type="entry name" value="PDEASE_I_2"/>
    <property type="match status" value="1"/>
</dbReference>
<proteinExistence type="predicted"/>
<dbReference type="SUPFAM" id="SSF109604">
    <property type="entry name" value="HD-domain/PDEase-like"/>
    <property type="match status" value="1"/>
</dbReference>
<keyword evidence="2" id="KW-0378">Hydrolase</keyword>
<dbReference type="AlphaFoldDB" id="A0AA36I779"/>
<sequence length="611" mass="66307">MGNSGCQSCGVADCDKTPSKSGAPCRPAPTQSFQGLSPQHLTGWDFNALNFEASALQSIAHQLLAPSYSQSGGQKAEVLRSFVKSLSATYRPVAFHNFAHAVDVLQCLCWQCEHLPTMLSPSQRLALGTAALGVDVGHPGFDNAFLIDVGDQIASCYNDFSPLENMHCSKLFDVLKKDGHNVLGHMPAEEFREARRLVIDAILHTDKYCHKDVLNDVRALARQGYTPKSVDFTTEEGAEILQALSRALLVLADLSHQARPLDTANAWAAVLQTELSSQDEREREMGLQVLPLNRWKPSRSDLQLHLAMSRSGPLLGALLHIFPALEPASTRLAENAKSWAEDIAAQDEVEGQPQVDARPKKIETMLDPTRPPAAPVLETSKGHDRFGYLGAARPYSGRQERLTTSTLASTLSTNSPPGSNMGSEPPANAKSPPLIREVRRWKESRTNGSKEFSQSIRGRELVLLYVLSDPAAGAPVTYRFVDRNSANLEELAAADEAVAKGSRAASEDVVVDRRRRCSRYDGGSTPVLQSQKSADAVSTMVESNRFDDIMSALLHGNVVMPSPEQNSNSSPSIHHRASRTSAVVSEISAVTRDRAAMAASVFSVLLKGDAR</sequence>
<dbReference type="Pfam" id="PF00233">
    <property type="entry name" value="PDEase_I"/>
    <property type="match status" value="1"/>
</dbReference>
<accession>A0AA36I779</accession>
<gene>
    <name evidence="8" type="ORF">EVOR1521_LOCUS9714</name>
</gene>
<evidence type="ECO:0000313" key="8">
    <source>
        <dbReference type="EMBL" id="CAJ1382317.1"/>
    </source>
</evidence>
<feature type="binding site" evidence="5">
    <location>
        <position position="100"/>
    </location>
    <ligand>
        <name>Zn(2+)</name>
        <dbReference type="ChEBI" id="CHEBI:29105"/>
        <label>1</label>
    </ligand>
</feature>
<feature type="binding site" evidence="4">
    <location>
        <position position="135"/>
    </location>
    <ligand>
        <name>AMP</name>
        <dbReference type="ChEBI" id="CHEBI:456215"/>
    </ligand>
</feature>
<evidence type="ECO:0000256" key="6">
    <source>
        <dbReference type="SAM" id="MobiDB-lite"/>
    </source>
</evidence>
<organism evidence="8 9">
    <name type="scientific">Effrenium voratum</name>
    <dbReference type="NCBI Taxonomy" id="2562239"/>
    <lineage>
        <taxon>Eukaryota</taxon>
        <taxon>Sar</taxon>
        <taxon>Alveolata</taxon>
        <taxon>Dinophyceae</taxon>
        <taxon>Suessiales</taxon>
        <taxon>Symbiodiniaceae</taxon>
        <taxon>Effrenium</taxon>
    </lineage>
</organism>
<evidence type="ECO:0000313" key="9">
    <source>
        <dbReference type="Proteomes" id="UP001178507"/>
    </source>
</evidence>
<dbReference type="InterPro" id="IPR023088">
    <property type="entry name" value="PDEase"/>
</dbReference>
<feature type="domain" description="PDEase" evidence="7">
    <location>
        <begin position="26"/>
        <end position="346"/>
    </location>
</feature>
<dbReference type="GO" id="GO:0046872">
    <property type="term" value="F:metal ion binding"/>
    <property type="evidence" value="ECO:0007669"/>
    <property type="project" value="UniProtKB-KW"/>
</dbReference>
<feature type="active site" description="Proton donor" evidence="3">
    <location>
        <position position="96"/>
    </location>
</feature>
<evidence type="ECO:0000259" key="7">
    <source>
        <dbReference type="PROSITE" id="PS51845"/>
    </source>
</evidence>
<name>A0AA36I779_9DINO</name>
<dbReference type="PRINTS" id="PR00387">
    <property type="entry name" value="PDIESTERASE1"/>
</dbReference>
<dbReference type="GO" id="GO:0007165">
    <property type="term" value="P:signal transduction"/>
    <property type="evidence" value="ECO:0007669"/>
    <property type="project" value="InterPro"/>
</dbReference>
<comment type="caution">
    <text evidence="8">The sequence shown here is derived from an EMBL/GenBank/DDBJ whole genome shotgun (WGS) entry which is preliminary data.</text>
</comment>
<dbReference type="InterPro" id="IPR036971">
    <property type="entry name" value="PDEase_catalytic_dom_sf"/>
</dbReference>